<gene>
    <name evidence="2" type="ORF">HFQ381_LOCUS27679</name>
    <name evidence="1" type="ORF">UJA718_LOCUS16785</name>
</gene>
<evidence type="ECO:0000313" key="1">
    <source>
        <dbReference type="EMBL" id="CAF4366242.1"/>
    </source>
</evidence>
<evidence type="ECO:0000313" key="4">
    <source>
        <dbReference type="Proteomes" id="UP000663873"/>
    </source>
</evidence>
<evidence type="ECO:0000313" key="2">
    <source>
        <dbReference type="EMBL" id="CAF4499710.1"/>
    </source>
</evidence>
<proteinExistence type="predicted"/>
<dbReference type="EMBL" id="CAJOBO010003658">
    <property type="protein sequence ID" value="CAF4499710.1"/>
    <property type="molecule type" value="Genomic_DNA"/>
</dbReference>
<dbReference type="EMBL" id="CAJOBP010002641">
    <property type="protein sequence ID" value="CAF4366242.1"/>
    <property type="molecule type" value="Genomic_DNA"/>
</dbReference>
<comment type="caution">
    <text evidence="2">The sequence shown here is derived from an EMBL/GenBank/DDBJ whole genome shotgun (WGS) entry which is preliminary data.</text>
</comment>
<protein>
    <recommendedName>
        <fullName evidence="5">Endonuclease/exonuclease/phosphatase domain-containing protein</fullName>
    </recommendedName>
</protein>
<reference evidence="2" key="1">
    <citation type="submission" date="2021-02" db="EMBL/GenBank/DDBJ databases">
        <authorList>
            <person name="Nowell W R."/>
        </authorList>
    </citation>
    <scope>NUCLEOTIDE SEQUENCE</scope>
</reference>
<accession>A0A820VD30</accession>
<organism evidence="2 3">
    <name type="scientific">Rotaria socialis</name>
    <dbReference type="NCBI Taxonomy" id="392032"/>
    <lineage>
        <taxon>Eukaryota</taxon>
        <taxon>Metazoa</taxon>
        <taxon>Spiralia</taxon>
        <taxon>Gnathifera</taxon>
        <taxon>Rotifera</taxon>
        <taxon>Eurotatoria</taxon>
        <taxon>Bdelloidea</taxon>
        <taxon>Philodinida</taxon>
        <taxon>Philodinidae</taxon>
        <taxon>Rotaria</taxon>
    </lineage>
</organism>
<dbReference type="AlphaFoldDB" id="A0A820VD30"/>
<evidence type="ECO:0008006" key="5">
    <source>
        <dbReference type="Google" id="ProtNLM"/>
    </source>
</evidence>
<evidence type="ECO:0000313" key="3">
    <source>
        <dbReference type="Proteomes" id="UP000663851"/>
    </source>
</evidence>
<name>A0A820VD30_9BILA</name>
<dbReference type="Proteomes" id="UP000663851">
    <property type="component" value="Unassembled WGS sequence"/>
</dbReference>
<keyword evidence="4" id="KW-1185">Reference proteome</keyword>
<sequence>MYNEWNSRVSVSELCNTWKKIPKNIKKNLSILLYNVESLNTYITDVDILIASYNPLICILTGVGSAVKRNITFPNYPTISQPGTNAFGGVMVLGQKSIKYKIIETDINYILIEVELTSNAIIDFGITQDASGWISQVLDEGTSDHFPLLIQSPLAIDVTSTFKKTNWKLFNFFSLDNK</sequence>
<dbReference type="Proteomes" id="UP000663873">
    <property type="component" value="Unassembled WGS sequence"/>
</dbReference>